<evidence type="ECO:0000313" key="3">
    <source>
        <dbReference type="EMBL" id="UYM16335.1"/>
    </source>
</evidence>
<dbReference type="InterPro" id="IPR025328">
    <property type="entry name" value="DUF4234"/>
</dbReference>
<keyword evidence="4" id="KW-1185">Reference proteome</keyword>
<feature type="domain" description="DUF4234" evidence="2">
    <location>
        <begin position="34"/>
        <end position="127"/>
    </location>
</feature>
<dbReference type="Proteomes" id="UP001163255">
    <property type="component" value="Chromosome"/>
</dbReference>
<dbReference type="Pfam" id="PF14018">
    <property type="entry name" value="DUF4234"/>
    <property type="match status" value="1"/>
</dbReference>
<reference evidence="3" key="1">
    <citation type="submission" date="2022-10" db="EMBL/GenBank/DDBJ databases">
        <title>Completed Genome Sequence of two octocoral isolated bacterium, Endozoicomonas euniceicola EF212T and Endozoicomonas gorgoniicola PS125T.</title>
        <authorList>
            <person name="Chiou Y.-J."/>
            <person name="Chen Y.-H."/>
        </authorList>
    </citation>
    <scope>NUCLEOTIDE SEQUENCE</scope>
    <source>
        <strain evidence="3">EF212</strain>
    </source>
</reference>
<feature type="transmembrane region" description="Helical" evidence="1">
    <location>
        <begin position="33"/>
        <end position="52"/>
    </location>
</feature>
<feature type="transmembrane region" description="Helical" evidence="1">
    <location>
        <begin position="97"/>
        <end position="118"/>
    </location>
</feature>
<organism evidence="3 4">
    <name type="scientific">Endozoicomonas euniceicola</name>
    <dbReference type="NCBI Taxonomy" id="1234143"/>
    <lineage>
        <taxon>Bacteria</taxon>
        <taxon>Pseudomonadati</taxon>
        <taxon>Pseudomonadota</taxon>
        <taxon>Gammaproteobacteria</taxon>
        <taxon>Oceanospirillales</taxon>
        <taxon>Endozoicomonadaceae</taxon>
        <taxon>Endozoicomonas</taxon>
    </lineage>
</organism>
<protein>
    <submittedName>
        <fullName evidence="3">DUF4234 domain-containing protein</fullName>
    </submittedName>
</protein>
<feature type="transmembrane region" description="Helical" evidence="1">
    <location>
        <begin position="72"/>
        <end position="91"/>
    </location>
</feature>
<dbReference type="RefSeq" id="WP_262598634.1">
    <property type="nucleotide sequence ID" value="NZ_CP103300.1"/>
</dbReference>
<keyword evidence="1" id="KW-0472">Membrane</keyword>
<evidence type="ECO:0000259" key="2">
    <source>
        <dbReference type="Pfam" id="PF14018"/>
    </source>
</evidence>
<keyword evidence="1" id="KW-0812">Transmembrane</keyword>
<gene>
    <name evidence="3" type="ORF">NX720_26670</name>
</gene>
<name>A0ABY6GUF9_9GAMM</name>
<dbReference type="EMBL" id="CP103300">
    <property type="protein sequence ID" value="UYM16335.1"/>
    <property type="molecule type" value="Genomic_DNA"/>
</dbReference>
<evidence type="ECO:0000313" key="4">
    <source>
        <dbReference type="Proteomes" id="UP001163255"/>
    </source>
</evidence>
<accession>A0ABY6GUF9</accession>
<sequence>MNEPIAENSPYRTPYSDLNIETSSNKILYFKRFSAWGVFGLSLITFGIYPLYWLYSRTKVLNSIVDNRISDILLNTLIVLFIMSFVIGVSFEEIPENTIIAALDHINYLSYMVIYLTVLFKFRNRLRDMIGTNIGSTLTFFGSAIYLQYKINKEIDNQ</sequence>
<evidence type="ECO:0000256" key="1">
    <source>
        <dbReference type="SAM" id="Phobius"/>
    </source>
</evidence>
<keyword evidence="1" id="KW-1133">Transmembrane helix</keyword>
<proteinExistence type="predicted"/>